<name>A0A177VCR0_9BASI</name>
<dbReference type="InterPro" id="IPR029063">
    <property type="entry name" value="SAM-dependent_MTases_sf"/>
</dbReference>
<dbReference type="InterPro" id="IPR003788">
    <property type="entry name" value="NDUFAF7"/>
</dbReference>
<reference evidence="9" key="1">
    <citation type="submission" date="2016-04" db="EMBL/GenBank/DDBJ databases">
        <authorList>
            <person name="Nguyen H.D."/>
            <person name="Kesanakurti P."/>
            <person name="Cullis J."/>
            <person name="Levesque C.A."/>
            <person name="Hambleton S."/>
        </authorList>
    </citation>
    <scope>NUCLEOTIDE SEQUENCE</scope>
    <source>
        <strain evidence="9">DAOMC 238032</strain>
    </source>
</reference>
<evidence type="ECO:0000256" key="5">
    <source>
        <dbReference type="ARBA" id="ARBA00023128"/>
    </source>
</evidence>
<dbReference type="Gene3D" id="3.40.50.12710">
    <property type="match status" value="1"/>
</dbReference>
<proteinExistence type="inferred from homology"/>
<keyword evidence="5 7" id="KW-0496">Mitochondrion</keyword>
<evidence type="ECO:0000313" key="10">
    <source>
        <dbReference type="Proteomes" id="UP000077671"/>
    </source>
</evidence>
<dbReference type="Proteomes" id="UP000077671">
    <property type="component" value="Unassembled WGS sequence"/>
</dbReference>
<feature type="compositionally biased region" description="Low complexity" evidence="8">
    <location>
        <begin position="49"/>
        <end position="69"/>
    </location>
</feature>
<accession>A0A177VCR0</accession>
<reference evidence="9" key="2">
    <citation type="journal article" date="2019" name="IMA Fungus">
        <title>Genome sequencing and comparison of five Tilletia species to identify candidate genes for the detection of regulated species infecting wheat.</title>
        <authorList>
            <person name="Nguyen H.D.T."/>
            <person name="Sultana T."/>
            <person name="Kesanakurti P."/>
            <person name="Hambleton S."/>
        </authorList>
    </citation>
    <scope>NUCLEOTIDE SEQUENCE</scope>
    <source>
        <strain evidence="9">DAOMC 238032</strain>
    </source>
</reference>
<evidence type="ECO:0000256" key="2">
    <source>
        <dbReference type="ARBA" id="ARBA00005891"/>
    </source>
</evidence>
<dbReference type="GO" id="GO:0032981">
    <property type="term" value="P:mitochondrial respiratory chain complex I assembly"/>
    <property type="evidence" value="ECO:0007669"/>
    <property type="project" value="TreeGrafter"/>
</dbReference>
<dbReference type="GO" id="GO:0005739">
    <property type="term" value="C:mitochondrion"/>
    <property type="evidence" value="ECO:0007669"/>
    <property type="project" value="UniProtKB-SubCell"/>
</dbReference>
<protein>
    <recommendedName>
        <fullName evidence="7">Protein arginine methyltransferase NDUFAF7</fullName>
        <ecNumber evidence="7">2.1.1.320</ecNumber>
    </recommendedName>
</protein>
<feature type="region of interest" description="Disordered" evidence="8">
    <location>
        <begin position="334"/>
        <end position="361"/>
    </location>
</feature>
<comment type="caution">
    <text evidence="9">The sequence shown here is derived from an EMBL/GenBank/DDBJ whole genome shotgun (WGS) entry which is preliminary data.</text>
</comment>
<dbReference type="Pfam" id="PF02636">
    <property type="entry name" value="Methyltransf_28"/>
    <property type="match status" value="1"/>
</dbReference>
<organism evidence="9 10">
    <name type="scientific">Tilletia caries</name>
    <name type="common">wheat bunt fungus</name>
    <dbReference type="NCBI Taxonomy" id="13290"/>
    <lineage>
        <taxon>Eukaryota</taxon>
        <taxon>Fungi</taxon>
        <taxon>Dikarya</taxon>
        <taxon>Basidiomycota</taxon>
        <taxon>Ustilaginomycotina</taxon>
        <taxon>Exobasidiomycetes</taxon>
        <taxon>Tilletiales</taxon>
        <taxon>Tilletiaceae</taxon>
        <taxon>Tilletia</taxon>
    </lineage>
</organism>
<dbReference type="SUPFAM" id="SSF53335">
    <property type="entry name" value="S-adenosyl-L-methionine-dependent methyltransferases"/>
    <property type="match status" value="1"/>
</dbReference>
<dbReference type="GO" id="GO:0035243">
    <property type="term" value="F:protein-arginine omega-N symmetric methyltransferase activity"/>
    <property type="evidence" value="ECO:0007669"/>
    <property type="project" value="UniProtKB-EC"/>
</dbReference>
<comment type="catalytic activity">
    <reaction evidence="6 7">
        <text>L-arginyl-[protein] + 2 S-adenosyl-L-methionine = N(omega),N(omega)'-dimethyl-L-arginyl-[protein] + 2 S-adenosyl-L-homocysteine + 2 H(+)</text>
        <dbReference type="Rhea" id="RHEA:48108"/>
        <dbReference type="Rhea" id="RHEA-COMP:10532"/>
        <dbReference type="Rhea" id="RHEA-COMP:11992"/>
        <dbReference type="ChEBI" id="CHEBI:15378"/>
        <dbReference type="ChEBI" id="CHEBI:29965"/>
        <dbReference type="ChEBI" id="CHEBI:57856"/>
        <dbReference type="ChEBI" id="CHEBI:59789"/>
        <dbReference type="ChEBI" id="CHEBI:88221"/>
        <dbReference type="EC" id="2.1.1.320"/>
    </reaction>
</comment>
<comment type="subcellular location">
    <subcellularLocation>
        <location evidence="1 7">Mitochondrion</location>
    </subcellularLocation>
</comment>
<dbReference type="GO" id="GO:0032259">
    <property type="term" value="P:methylation"/>
    <property type="evidence" value="ECO:0007669"/>
    <property type="project" value="UniProtKB-KW"/>
</dbReference>
<evidence type="ECO:0000256" key="4">
    <source>
        <dbReference type="ARBA" id="ARBA00022679"/>
    </source>
</evidence>
<keyword evidence="4 7" id="KW-0808">Transferase</keyword>
<dbReference type="EC" id="2.1.1.320" evidence="7"/>
<keyword evidence="3 7" id="KW-0489">Methyltransferase</keyword>
<feature type="region of interest" description="Disordered" evidence="8">
    <location>
        <begin position="48"/>
        <end position="69"/>
    </location>
</feature>
<evidence type="ECO:0000256" key="7">
    <source>
        <dbReference type="RuleBase" id="RU364114"/>
    </source>
</evidence>
<gene>
    <name evidence="9" type="ORF">A4X03_0g497</name>
</gene>
<comment type="function">
    <text evidence="7">Arginine methyltransferase involved in the assembly or stability of mitochondrial NADH:ubiquinone oxidoreductase complex (complex I).</text>
</comment>
<sequence>MFAVSRFSPATAAVCLPRSALLSCGSSSGVSHQLAACARSVSTRRRSVRSSSSSASAPAPASSSSPPATASFPQLLAQAIKTTGPMPVSTWMTRCLLDPVYGYYSASSSSSSTSTSASNQSPIFGAKGDFITSPDISQVFGELLAIWFLTRFQPVAAAASAAAADGTTSSRPLRARLVELGPGRGALLSDMLRTFSNFPSLLRALSAIDLVETSPALRKIQRSALESICAKLGKKPVFVEDDDDQMEGKGAEDADAGDERQIRVRWYDRPESIPVRPDVWTAVVAHEFFDALPINIFERTGNGWREIFVDVKRNSTSALGIREERAHNSAITVLRPPSSSPLQISTPSAPRTPPSSDPEFTLVLSPGPTPLGQLLASSNPRFNAYAPGQRVEVSAEAWAAARAVGRLVSGTSGEEGKGKEVGGAEGETKPLGGAGLIVDYGGEQAFSDSFRAFRHHQLADPLQNPGKQDLTANVDFTHIRSAIEAGGATTHPLATQQSFLLRLGLQPRLDVLLRSAPDEARRKSIESGAERLVEGGKVGMGETFKVLGITAGDLGDGEGEQESVYPFGK</sequence>
<dbReference type="PANTHER" id="PTHR12049">
    <property type="entry name" value="PROTEIN ARGININE METHYLTRANSFERASE NDUFAF7, MITOCHONDRIAL"/>
    <property type="match status" value="1"/>
</dbReference>
<evidence type="ECO:0000256" key="6">
    <source>
        <dbReference type="ARBA" id="ARBA00048612"/>
    </source>
</evidence>
<dbReference type="InterPro" id="IPR038375">
    <property type="entry name" value="NDUFAF7_sf"/>
</dbReference>
<dbReference type="PANTHER" id="PTHR12049:SF7">
    <property type="entry name" value="PROTEIN ARGININE METHYLTRANSFERASE NDUFAF7, MITOCHONDRIAL"/>
    <property type="match status" value="1"/>
</dbReference>
<evidence type="ECO:0000256" key="3">
    <source>
        <dbReference type="ARBA" id="ARBA00022603"/>
    </source>
</evidence>
<evidence type="ECO:0000256" key="1">
    <source>
        <dbReference type="ARBA" id="ARBA00004173"/>
    </source>
</evidence>
<evidence type="ECO:0000256" key="8">
    <source>
        <dbReference type="SAM" id="MobiDB-lite"/>
    </source>
</evidence>
<dbReference type="EMBL" id="LWDD02000030">
    <property type="protein sequence ID" value="KAE8265085.1"/>
    <property type="molecule type" value="Genomic_DNA"/>
</dbReference>
<dbReference type="AlphaFoldDB" id="A0A177VCR0"/>
<evidence type="ECO:0000313" key="9">
    <source>
        <dbReference type="EMBL" id="KAE8265085.1"/>
    </source>
</evidence>
<comment type="similarity">
    <text evidence="2 7">Belongs to the NDUFAF7 family.</text>
</comment>